<dbReference type="Gene3D" id="1.25.40.70">
    <property type="entry name" value="Phosphatidylinositol 3-kinase, accessory domain (PIK)"/>
    <property type="match status" value="1"/>
</dbReference>
<dbReference type="KEGG" id="mbd:MEBOL_002774"/>
<dbReference type="EMBL" id="CP022163">
    <property type="protein sequence ID" value="ATB29325.1"/>
    <property type="molecule type" value="Genomic_DNA"/>
</dbReference>
<dbReference type="InterPro" id="IPR042236">
    <property type="entry name" value="PI3K_accessory_sf"/>
</dbReference>
<gene>
    <name evidence="1" type="ORF">MEBOL_002774</name>
</gene>
<accession>A0A250IC46</accession>
<dbReference type="OrthoDB" id="5515368at2"/>
<sequence length="116" mass="12903">MKLDELAEDFAQNVSAQTDAIWNGDAKAGNKHAKRYVAAYKKLCEHGDTGRNALAILLGHSRMDVRVKAAIYLLSERPEQALPVLEEAAKNKGMIPFEATQALKYWNEGTWSLDVD</sequence>
<keyword evidence="2" id="KW-1185">Reference proteome</keyword>
<dbReference type="Proteomes" id="UP000217289">
    <property type="component" value="Chromosome"/>
</dbReference>
<protein>
    <submittedName>
        <fullName evidence="1">Uncharacterized protein</fullName>
    </submittedName>
</protein>
<dbReference type="RefSeq" id="WP_095977901.1">
    <property type="nucleotide sequence ID" value="NZ_CP022163.1"/>
</dbReference>
<dbReference type="SUPFAM" id="SSF48371">
    <property type="entry name" value="ARM repeat"/>
    <property type="match status" value="1"/>
</dbReference>
<reference evidence="1 2" key="1">
    <citation type="submission" date="2017-06" db="EMBL/GenBank/DDBJ databases">
        <authorList>
            <person name="Kim H.J."/>
            <person name="Triplett B.A."/>
        </authorList>
    </citation>
    <scope>NUCLEOTIDE SEQUENCE [LARGE SCALE GENOMIC DNA]</scope>
    <source>
        <strain evidence="1 2">DSM 14713</strain>
    </source>
</reference>
<dbReference type="AlphaFoldDB" id="A0A250IC46"/>
<evidence type="ECO:0000313" key="2">
    <source>
        <dbReference type="Proteomes" id="UP000217289"/>
    </source>
</evidence>
<organism evidence="1 2">
    <name type="scientific">Melittangium boletus DSM 14713</name>
    <dbReference type="NCBI Taxonomy" id="1294270"/>
    <lineage>
        <taxon>Bacteria</taxon>
        <taxon>Pseudomonadati</taxon>
        <taxon>Myxococcota</taxon>
        <taxon>Myxococcia</taxon>
        <taxon>Myxococcales</taxon>
        <taxon>Cystobacterineae</taxon>
        <taxon>Archangiaceae</taxon>
        <taxon>Melittangium</taxon>
    </lineage>
</organism>
<name>A0A250IC46_9BACT</name>
<proteinExistence type="predicted"/>
<dbReference type="InterPro" id="IPR016024">
    <property type="entry name" value="ARM-type_fold"/>
</dbReference>
<evidence type="ECO:0000313" key="1">
    <source>
        <dbReference type="EMBL" id="ATB29325.1"/>
    </source>
</evidence>